<name>A0A1K1T1D2_9BACT</name>
<dbReference type="STRING" id="1004.SAMN05661012_06602"/>
<evidence type="ECO:0000313" key="4">
    <source>
        <dbReference type="Proteomes" id="UP001326715"/>
    </source>
</evidence>
<dbReference type="RefSeq" id="WP_072366581.1">
    <property type="nucleotide sequence ID" value="NZ_CP139972.1"/>
</dbReference>
<gene>
    <name evidence="1" type="ORF">SAMN05661012_06602</name>
    <name evidence="2" type="ORF">SR876_18300</name>
</gene>
<organism evidence="1 3">
    <name type="scientific">Chitinophaga sancti</name>
    <dbReference type="NCBI Taxonomy" id="1004"/>
    <lineage>
        <taxon>Bacteria</taxon>
        <taxon>Pseudomonadati</taxon>
        <taxon>Bacteroidota</taxon>
        <taxon>Chitinophagia</taxon>
        <taxon>Chitinophagales</taxon>
        <taxon>Chitinophagaceae</taxon>
        <taxon>Chitinophaga</taxon>
    </lineage>
</organism>
<protein>
    <submittedName>
        <fullName evidence="1">Uncharacterized protein</fullName>
    </submittedName>
</protein>
<dbReference type="EMBL" id="CP140154">
    <property type="protein sequence ID" value="WQG86873.1"/>
    <property type="molecule type" value="Genomic_DNA"/>
</dbReference>
<proteinExistence type="predicted"/>
<evidence type="ECO:0000313" key="3">
    <source>
        <dbReference type="Proteomes" id="UP000183788"/>
    </source>
</evidence>
<dbReference type="EMBL" id="FPIZ01000048">
    <property type="protein sequence ID" value="SFW90378.1"/>
    <property type="molecule type" value="Genomic_DNA"/>
</dbReference>
<evidence type="ECO:0000313" key="1">
    <source>
        <dbReference type="EMBL" id="SFW90378.1"/>
    </source>
</evidence>
<reference evidence="1 3" key="1">
    <citation type="submission" date="2016-11" db="EMBL/GenBank/DDBJ databases">
        <authorList>
            <person name="Jaros S."/>
            <person name="Januszkiewicz K."/>
            <person name="Wedrychowicz H."/>
        </authorList>
    </citation>
    <scope>NUCLEOTIDE SEQUENCE [LARGE SCALE GENOMIC DNA]</scope>
    <source>
        <strain evidence="1 3">DSM 784</strain>
    </source>
</reference>
<dbReference type="AlphaFoldDB" id="A0A1K1T1D2"/>
<dbReference type="Proteomes" id="UP000183788">
    <property type="component" value="Unassembled WGS sequence"/>
</dbReference>
<sequence length="171" mass="19822">MEEQELFHITCNEYPSGFIVPLPDHTLYHQEAIAKGTAWIDNYLDDFRPINAPSRSRTFYAFGSIQHCLSFYSSRICAIGSKRIYKVHMVSPYPAPMCLTDGLKKNGEGHVINQDIAIEYWCPRNEWRVLEYLSEIMQIHEDVTASINGLPQFGNFFYGEDQKLRTKLFNC</sequence>
<reference evidence="2 4" key="2">
    <citation type="submission" date="2023-11" db="EMBL/GenBank/DDBJ databases">
        <title>MicrobeMod: A computational toolkit for identifying prokaryotic methylation and restriction-modification with nanopore sequencing.</title>
        <authorList>
            <person name="Crits-Christoph A."/>
            <person name="Kang S.C."/>
            <person name="Lee H."/>
            <person name="Ostrov N."/>
        </authorList>
    </citation>
    <scope>NUCLEOTIDE SEQUENCE [LARGE SCALE GENOMIC DNA]</scope>
    <source>
        <strain evidence="2 4">ATCC 23090</strain>
    </source>
</reference>
<dbReference type="Proteomes" id="UP001326715">
    <property type="component" value="Chromosome"/>
</dbReference>
<evidence type="ECO:0000313" key="2">
    <source>
        <dbReference type="EMBL" id="WQG86873.1"/>
    </source>
</evidence>
<accession>A0A1K1T1D2</accession>
<keyword evidence="4" id="KW-1185">Reference proteome</keyword>